<reference evidence="2" key="1">
    <citation type="journal article" date="2023" name="Mol. Phylogenet. Evol.">
        <title>Genome-scale phylogeny and comparative genomics of the fungal order Sordariales.</title>
        <authorList>
            <person name="Hensen N."/>
            <person name="Bonometti L."/>
            <person name="Westerberg I."/>
            <person name="Brannstrom I.O."/>
            <person name="Guillou S."/>
            <person name="Cros-Aarteil S."/>
            <person name="Calhoun S."/>
            <person name="Haridas S."/>
            <person name="Kuo A."/>
            <person name="Mondo S."/>
            <person name="Pangilinan J."/>
            <person name="Riley R."/>
            <person name="LaButti K."/>
            <person name="Andreopoulos B."/>
            <person name="Lipzen A."/>
            <person name="Chen C."/>
            <person name="Yan M."/>
            <person name="Daum C."/>
            <person name="Ng V."/>
            <person name="Clum A."/>
            <person name="Steindorff A."/>
            <person name="Ohm R.A."/>
            <person name="Martin F."/>
            <person name="Silar P."/>
            <person name="Natvig D.O."/>
            <person name="Lalanne C."/>
            <person name="Gautier V."/>
            <person name="Ament-Velasquez S.L."/>
            <person name="Kruys A."/>
            <person name="Hutchinson M.I."/>
            <person name="Powell A.J."/>
            <person name="Barry K."/>
            <person name="Miller A.N."/>
            <person name="Grigoriev I.V."/>
            <person name="Debuchy R."/>
            <person name="Gladieux P."/>
            <person name="Hiltunen Thoren M."/>
            <person name="Johannesson H."/>
        </authorList>
    </citation>
    <scope>NUCLEOTIDE SEQUENCE</scope>
    <source>
        <strain evidence="2">PSN309</strain>
    </source>
</reference>
<comment type="caution">
    <text evidence="2">The sequence shown here is derived from an EMBL/GenBank/DDBJ whole genome shotgun (WGS) entry which is preliminary data.</text>
</comment>
<feature type="compositionally biased region" description="Polar residues" evidence="1">
    <location>
        <begin position="146"/>
        <end position="156"/>
    </location>
</feature>
<evidence type="ECO:0000313" key="2">
    <source>
        <dbReference type="EMBL" id="KAK4185476.1"/>
    </source>
</evidence>
<protein>
    <submittedName>
        <fullName evidence="2">Uncharacterized protein</fullName>
    </submittedName>
</protein>
<sequence>MTHTCCRVRCVHDGCIHNDPPKIDRECGNWAAIIQNCSLRAVRKTRGKEKHLATQLEELMLEVTDKMAKEPDSDSPRALEMFVYGYWRNRISAFVVVNLDIVGGMGEILEGVTTFVAPEPLQRLLGTHFTFTVSESNQTSSSPTSNVYSKADNSNITDEDDTSDEDNFEVHTAGATSANPQVMDVYRGMYWYGRWYCVHCSDRNSFTGGIGEETGLD</sequence>
<dbReference type="Proteomes" id="UP001302126">
    <property type="component" value="Unassembled WGS sequence"/>
</dbReference>
<name>A0AAN6WQ73_9PEZI</name>
<feature type="region of interest" description="Disordered" evidence="1">
    <location>
        <begin position="135"/>
        <end position="166"/>
    </location>
</feature>
<evidence type="ECO:0000313" key="3">
    <source>
        <dbReference type="Proteomes" id="UP001302126"/>
    </source>
</evidence>
<dbReference type="EMBL" id="MU864448">
    <property type="protein sequence ID" value="KAK4185476.1"/>
    <property type="molecule type" value="Genomic_DNA"/>
</dbReference>
<organism evidence="2 3">
    <name type="scientific">Podospora australis</name>
    <dbReference type="NCBI Taxonomy" id="1536484"/>
    <lineage>
        <taxon>Eukaryota</taxon>
        <taxon>Fungi</taxon>
        <taxon>Dikarya</taxon>
        <taxon>Ascomycota</taxon>
        <taxon>Pezizomycotina</taxon>
        <taxon>Sordariomycetes</taxon>
        <taxon>Sordariomycetidae</taxon>
        <taxon>Sordariales</taxon>
        <taxon>Podosporaceae</taxon>
        <taxon>Podospora</taxon>
    </lineage>
</organism>
<dbReference type="AlphaFoldDB" id="A0AAN6WQ73"/>
<proteinExistence type="predicted"/>
<feature type="compositionally biased region" description="Acidic residues" evidence="1">
    <location>
        <begin position="157"/>
        <end position="166"/>
    </location>
</feature>
<gene>
    <name evidence="2" type="ORF">QBC35DRAFT_302157</name>
</gene>
<reference evidence="2" key="2">
    <citation type="submission" date="2023-05" db="EMBL/GenBank/DDBJ databases">
        <authorList>
            <consortium name="Lawrence Berkeley National Laboratory"/>
            <person name="Steindorff A."/>
            <person name="Hensen N."/>
            <person name="Bonometti L."/>
            <person name="Westerberg I."/>
            <person name="Brannstrom I.O."/>
            <person name="Guillou S."/>
            <person name="Cros-Aarteil S."/>
            <person name="Calhoun S."/>
            <person name="Haridas S."/>
            <person name="Kuo A."/>
            <person name="Mondo S."/>
            <person name="Pangilinan J."/>
            <person name="Riley R."/>
            <person name="Labutti K."/>
            <person name="Andreopoulos B."/>
            <person name="Lipzen A."/>
            <person name="Chen C."/>
            <person name="Yanf M."/>
            <person name="Daum C."/>
            <person name="Ng V."/>
            <person name="Clum A."/>
            <person name="Ohm R."/>
            <person name="Martin F."/>
            <person name="Silar P."/>
            <person name="Natvig D."/>
            <person name="Lalanne C."/>
            <person name="Gautier V."/>
            <person name="Ament-Velasquez S.L."/>
            <person name="Kruys A."/>
            <person name="Hutchinson M.I."/>
            <person name="Powell A.J."/>
            <person name="Barry K."/>
            <person name="Miller A.N."/>
            <person name="Grigoriev I.V."/>
            <person name="Debuchy R."/>
            <person name="Gladieux P."/>
            <person name="Thoren M.H."/>
            <person name="Johannesson H."/>
        </authorList>
    </citation>
    <scope>NUCLEOTIDE SEQUENCE</scope>
    <source>
        <strain evidence="2">PSN309</strain>
    </source>
</reference>
<evidence type="ECO:0000256" key="1">
    <source>
        <dbReference type="SAM" id="MobiDB-lite"/>
    </source>
</evidence>
<feature type="compositionally biased region" description="Low complexity" evidence="1">
    <location>
        <begin position="135"/>
        <end position="145"/>
    </location>
</feature>
<keyword evidence="3" id="KW-1185">Reference proteome</keyword>
<accession>A0AAN6WQ73</accession>